<dbReference type="NCBIfam" id="TIGR01069">
    <property type="entry name" value="mutS2"/>
    <property type="match status" value="1"/>
</dbReference>
<sequence length="664" mass="74034">MMNQASMKRLEYDKIKEQLTDYTVSTAGRRLAELHEPSSNERTVRAWMNETDEAARLLDTGASIPLSAMEGIEPFIQLLGKGRIYNEQELTFLASWLASVAQMRRYMQSKHHAAPTISSYADSMHDCANLRDELERCLRYGQLTDQASVYLGDIRRQLAALEDRIERRLQQTMGKYKAALQEQIISKRGGHYVIPVKRELRKQVPGTVWDESASGQTLFVEPADIAELQSEWQLWQAEEEREKTVILSTLSELAETYGDQLRWNIEAMASFDFIFARAKLSRTWDGIAVPIAPTPMIKLVNAKHPLLGKNCLPLNVELGRSWRQLMITGPNTGGKTVTLKTMGLMAFMLQSGLLLPAEPGTELGLFDHIMADVGDGQSIEHSLSTFSAHMSNMKEMLNSAGTRSLLLLDELAAGTDPGEGIALSIAILEELLSRQSLVAATTHFNEIKRFAARTDGCANARMAFDPETLRPLYRLEIGEAGDSFAFAIAKRYGLPEHVIARAEARAALFKNTSVQQASSGTDAAEELQPYVPMHAGHSKSNAKQEATLKTGEQNEVEAGAGEGTSKRAFQAGDCVWIYPLKRTGIVYKAADERGEVVVQVQKQKLTFNRKRLSLYIAADQLYPGEDYDMDIVFETKADRKIRKMMKRKYVSGLTIEKSADDPTL</sequence>
<keyword evidence="1" id="KW-0547">Nucleotide-binding</keyword>
<proteinExistence type="predicted"/>
<dbReference type="GO" id="GO:0006298">
    <property type="term" value="P:mismatch repair"/>
    <property type="evidence" value="ECO:0007669"/>
    <property type="project" value="InterPro"/>
</dbReference>
<dbReference type="InterPro" id="IPR045076">
    <property type="entry name" value="MutS"/>
</dbReference>
<organism evidence="5 6">
    <name type="scientific">Paenibacillus phyllosphaerae</name>
    <dbReference type="NCBI Taxonomy" id="274593"/>
    <lineage>
        <taxon>Bacteria</taxon>
        <taxon>Bacillati</taxon>
        <taxon>Bacillota</taxon>
        <taxon>Bacilli</taxon>
        <taxon>Bacillales</taxon>
        <taxon>Paenibacillaceae</taxon>
        <taxon>Paenibacillus</taxon>
    </lineage>
</organism>
<dbReference type="InterPro" id="IPR007696">
    <property type="entry name" value="DNA_mismatch_repair_MutS_core"/>
</dbReference>
<evidence type="ECO:0000256" key="2">
    <source>
        <dbReference type="ARBA" id="ARBA00022840"/>
    </source>
</evidence>
<dbReference type="GO" id="GO:0030983">
    <property type="term" value="F:mismatched DNA binding"/>
    <property type="evidence" value="ECO:0007669"/>
    <property type="project" value="InterPro"/>
</dbReference>
<evidence type="ECO:0000313" key="5">
    <source>
        <dbReference type="EMBL" id="MBB3110340.1"/>
    </source>
</evidence>
<evidence type="ECO:0000313" key="6">
    <source>
        <dbReference type="Proteomes" id="UP000570361"/>
    </source>
</evidence>
<keyword evidence="3" id="KW-0238">DNA-binding</keyword>
<dbReference type="GO" id="GO:0005524">
    <property type="term" value="F:ATP binding"/>
    <property type="evidence" value="ECO:0007669"/>
    <property type="project" value="UniProtKB-KW"/>
</dbReference>
<accession>A0A7W5AWZ6</accession>
<keyword evidence="5" id="KW-0255">Endonuclease</keyword>
<evidence type="ECO:0000256" key="3">
    <source>
        <dbReference type="ARBA" id="ARBA00023125"/>
    </source>
</evidence>
<dbReference type="Proteomes" id="UP000570361">
    <property type="component" value="Unassembled WGS sequence"/>
</dbReference>
<keyword evidence="6" id="KW-1185">Reference proteome</keyword>
<reference evidence="5 6" key="1">
    <citation type="submission" date="2020-08" db="EMBL/GenBank/DDBJ databases">
        <title>Genomic Encyclopedia of Type Strains, Phase III (KMG-III): the genomes of soil and plant-associated and newly described type strains.</title>
        <authorList>
            <person name="Whitman W."/>
        </authorList>
    </citation>
    <scope>NUCLEOTIDE SEQUENCE [LARGE SCALE GENOMIC DNA]</scope>
    <source>
        <strain evidence="5 6">CECT 5862</strain>
    </source>
</reference>
<dbReference type="GO" id="GO:0045910">
    <property type="term" value="P:negative regulation of DNA recombination"/>
    <property type="evidence" value="ECO:0007669"/>
    <property type="project" value="InterPro"/>
</dbReference>
<dbReference type="GO" id="GO:0004519">
    <property type="term" value="F:endonuclease activity"/>
    <property type="evidence" value="ECO:0007669"/>
    <property type="project" value="UniProtKB-KW"/>
</dbReference>
<dbReference type="AlphaFoldDB" id="A0A7W5AWZ6"/>
<dbReference type="InterPro" id="IPR027417">
    <property type="entry name" value="P-loop_NTPase"/>
</dbReference>
<dbReference type="InterPro" id="IPR036187">
    <property type="entry name" value="DNA_mismatch_repair_MutS_sf"/>
</dbReference>
<dbReference type="RefSeq" id="WP_246427594.1">
    <property type="nucleotide sequence ID" value="NZ_JACHXK010000004.1"/>
</dbReference>
<dbReference type="InterPro" id="IPR005747">
    <property type="entry name" value="MutS2"/>
</dbReference>
<dbReference type="SMART" id="SM00534">
    <property type="entry name" value="MUTSac"/>
    <property type="match status" value="1"/>
</dbReference>
<dbReference type="Pfam" id="PF00488">
    <property type="entry name" value="MutS_V"/>
    <property type="match status" value="1"/>
</dbReference>
<keyword evidence="5" id="KW-0378">Hydrolase</keyword>
<dbReference type="PROSITE" id="PS00486">
    <property type="entry name" value="DNA_MISMATCH_REPAIR_2"/>
    <property type="match status" value="1"/>
</dbReference>
<dbReference type="GO" id="GO:0016887">
    <property type="term" value="F:ATP hydrolysis activity"/>
    <property type="evidence" value="ECO:0007669"/>
    <property type="project" value="InterPro"/>
</dbReference>
<dbReference type="SMART" id="SM00533">
    <property type="entry name" value="MUTSd"/>
    <property type="match status" value="1"/>
</dbReference>
<evidence type="ECO:0000259" key="4">
    <source>
        <dbReference type="PROSITE" id="PS00486"/>
    </source>
</evidence>
<dbReference type="InterPro" id="IPR000432">
    <property type="entry name" value="DNA_mismatch_repair_MutS_C"/>
</dbReference>
<gene>
    <name evidence="5" type="ORF">FHS18_002407</name>
</gene>
<dbReference type="Gene3D" id="3.40.50.300">
    <property type="entry name" value="P-loop containing nucleotide triphosphate hydrolases"/>
    <property type="match status" value="1"/>
</dbReference>
<dbReference type="SUPFAM" id="SSF52540">
    <property type="entry name" value="P-loop containing nucleoside triphosphate hydrolases"/>
    <property type="match status" value="1"/>
</dbReference>
<feature type="domain" description="DNA mismatch repair proteins mutS family" evidence="4">
    <location>
        <begin position="404"/>
        <end position="420"/>
    </location>
</feature>
<protein>
    <submittedName>
        <fullName evidence="5">DsDNA-specific endonuclease/ATPase MutS2</fullName>
    </submittedName>
</protein>
<dbReference type="PANTHER" id="PTHR48466">
    <property type="entry name" value="OS10G0509000 PROTEIN-RELATED"/>
    <property type="match status" value="1"/>
</dbReference>
<dbReference type="EMBL" id="JACHXK010000004">
    <property type="protein sequence ID" value="MBB3110340.1"/>
    <property type="molecule type" value="Genomic_DNA"/>
</dbReference>
<keyword evidence="2" id="KW-0067">ATP-binding</keyword>
<dbReference type="GO" id="GO:0140664">
    <property type="term" value="F:ATP-dependent DNA damage sensor activity"/>
    <property type="evidence" value="ECO:0007669"/>
    <property type="project" value="InterPro"/>
</dbReference>
<keyword evidence="5" id="KW-0540">Nuclease</keyword>
<dbReference type="PIRSF" id="PIRSF005814">
    <property type="entry name" value="MutS_YshD"/>
    <property type="match status" value="1"/>
</dbReference>
<evidence type="ECO:0000256" key="1">
    <source>
        <dbReference type="ARBA" id="ARBA00022741"/>
    </source>
</evidence>
<name>A0A7W5AWZ6_9BACL</name>
<comment type="caution">
    <text evidence="5">The sequence shown here is derived from an EMBL/GenBank/DDBJ whole genome shotgun (WGS) entry which is preliminary data.</text>
</comment>
<dbReference type="SUPFAM" id="SSF48334">
    <property type="entry name" value="DNA repair protein MutS, domain III"/>
    <property type="match status" value="1"/>
</dbReference>